<gene>
    <name evidence="2" type="ORF">H9L10_07445</name>
</gene>
<name>A0A7G9R582_9MICO</name>
<sequence length="151" mass="15638">MDQPAVRLAGRRSAMEAARTALSGLAEVLHEASGAELARLMSLVDEVGAQAGAARVAVTAEALARGEVAESGATAHTWVREHAPSLRQGGPGTSRRSPACSPRAALRGRTSAEPPTRRPQSGWWPPASSTAPSRPPSRRLPCASSSASTRI</sequence>
<dbReference type="KEGG" id="pei:H9L10_07445"/>
<feature type="compositionally biased region" description="Low complexity" evidence="1">
    <location>
        <begin position="139"/>
        <end position="151"/>
    </location>
</feature>
<reference evidence="2 3" key="1">
    <citation type="submission" date="2020-08" db="EMBL/GenBank/DDBJ databases">
        <title>Genome sequence of Phycicoccus endophyticus JCM 31784T.</title>
        <authorList>
            <person name="Hyun D.-W."/>
            <person name="Bae J.-W."/>
        </authorList>
    </citation>
    <scope>NUCLEOTIDE SEQUENCE [LARGE SCALE GENOMIC DNA]</scope>
    <source>
        <strain evidence="2 3">JCM 31784</strain>
    </source>
</reference>
<dbReference type="AlphaFoldDB" id="A0A7G9R582"/>
<dbReference type="RefSeq" id="WP_187566797.1">
    <property type="nucleotide sequence ID" value="NZ_CP060712.1"/>
</dbReference>
<feature type="region of interest" description="Disordered" evidence="1">
    <location>
        <begin position="70"/>
        <end position="151"/>
    </location>
</feature>
<evidence type="ECO:0008006" key="4">
    <source>
        <dbReference type="Google" id="ProtNLM"/>
    </source>
</evidence>
<evidence type="ECO:0000313" key="3">
    <source>
        <dbReference type="Proteomes" id="UP000515976"/>
    </source>
</evidence>
<accession>A0A7G9R582</accession>
<evidence type="ECO:0000313" key="2">
    <source>
        <dbReference type="EMBL" id="QNN50757.1"/>
    </source>
</evidence>
<dbReference type="EMBL" id="CP060712">
    <property type="protein sequence ID" value="QNN50757.1"/>
    <property type="molecule type" value="Genomic_DNA"/>
</dbReference>
<organism evidence="2 3">
    <name type="scientific">Phycicoccus endophyticus</name>
    <dbReference type="NCBI Taxonomy" id="1690220"/>
    <lineage>
        <taxon>Bacteria</taxon>
        <taxon>Bacillati</taxon>
        <taxon>Actinomycetota</taxon>
        <taxon>Actinomycetes</taxon>
        <taxon>Micrococcales</taxon>
        <taxon>Intrasporangiaceae</taxon>
        <taxon>Phycicoccus</taxon>
    </lineage>
</organism>
<dbReference type="Proteomes" id="UP000515976">
    <property type="component" value="Chromosome"/>
</dbReference>
<evidence type="ECO:0000256" key="1">
    <source>
        <dbReference type="SAM" id="MobiDB-lite"/>
    </source>
</evidence>
<protein>
    <recommendedName>
        <fullName evidence="4">DUF222 domain-containing protein</fullName>
    </recommendedName>
</protein>
<proteinExistence type="predicted"/>
<keyword evidence="3" id="KW-1185">Reference proteome</keyword>